<dbReference type="RefSeq" id="WP_099326617.1">
    <property type="nucleotide sequence ID" value="NZ_CP049055.1"/>
</dbReference>
<reference evidence="3 6" key="5">
    <citation type="submission" date="2020-02" db="EMBL/GenBank/DDBJ databases">
        <title>Newly sequenced genome of strain CSTR1 showed variability in Candidatus Kuenenia stuttgartiensis genomes.</title>
        <authorList>
            <person name="Ding C."/>
            <person name="Adrian L."/>
        </authorList>
    </citation>
    <scope>NUCLEOTIDE SEQUENCE [LARGE SCALE GENOMIC DNA]</scope>
    <source>
        <strain evidence="3 6">CSTR1</strain>
    </source>
</reference>
<evidence type="ECO:0000313" key="6">
    <source>
        <dbReference type="Proteomes" id="UP000501926"/>
    </source>
</evidence>
<evidence type="ECO:0000313" key="4">
    <source>
        <dbReference type="EMBL" id="SOH06114.1"/>
    </source>
</evidence>
<dbReference type="Proteomes" id="UP000501926">
    <property type="component" value="Chromosome"/>
</dbReference>
<evidence type="ECO:0000313" key="2">
    <source>
        <dbReference type="EMBL" id="CAJ73545.1"/>
    </source>
</evidence>
<dbReference type="EMBL" id="CP049055">
    <property type="protein sequence ID" value="QII12127.1"/>
    <property type="molecule type" value="Genomic_DNA"/>
</dbReference>
<feature type="compositionally biased region" description="Polar residues" evidence="1">
    <location>
        <begin position="1"/>
        <end position="10"/>
    </location>
</feature>
<gene>
    <name evidence="3" type="ORF">KsCSTR_27480</name>
    <name evidence="4" type="ORF">KSMBR1_3641</name>
    <name evidence="2" type="ORF">kuste2794</name>
</gene>
<dbReference type="EMBL" id="LT934425">
    <property type="protein sequence ID" value="SOH06114.1"/>
    <property type="molecule type" value="Genomic_DNA"/>
</dbReference>
<proteinExistence type="predicted"/>
<reference evidence="2" key="1">
    <citation type="journal article" date="2006" name="Nature">
        <title>Deciphering the evolution and metabolism of an anammox bacterium from a community genome.</title>
        <authorList>
            <person name="Strous M."/>
            <person name="Pelletier E."/>
            <person name="Mangenot S."/>
            <person name="Rattei T."/>
            <person name="Lehner A."/>
            <person name="Taylor M.W."/>
            <person name="Horn M."/>
            <person name="Daims H."/>
            <person name="Bartol-Mavel D."/>
            <person name="Wincker P."/>
            <person name="Barbe V."/>
            <person name="Fonknechten N."/>
            <person name="Vallenet D."/>
            <person name="Segurens B."/>
            <person name="Schenowitz-Truong C."/>
            <person name="Medigue C."/>
            <person name="Collingro A."/>
            <person name="Snel B."/>
            <person name="Dutilh B.E."/>
            <person name="OpDenCamp H.J.M."/>
            <person name="vanDerDrift C."/>
            <person name="Cirpus I."/>
            <person name="vanDePas-Schoonen K.T."/>
            <person name="Harhangi H.R."/>
            <person name="vanNiftrik L."/>
            <person name="Schmid M."/>
            <person name="Keltjens J."/>
            <person name="vanDeVossenberg J."/>
            <person name="Kartal B."/>
            <person name="Meier H."/>
            <person name="Frishman D."/>
            <person name="Huynen M.A."/>
            <person name="Mewes H."/>
            <person name="Weissenbach J."/>
            <person name="Jetten M.S.M."/>
            <person name="Wagner M."/>
            <person name="LePaslier D."/>
        </authorList>
    </citation>
    <scope>NUCLEOTIDE SEQUENCE</scope>
</reference>
<dbReference type="AlphaFoldDB" id="Q1Q0M1"/>
<evidence type="ECO:0000256" key="1">
    <source>
        <dbReference type="SAM" id="MobiDB-lite"/>
    </source>
</evidence>
<organism evidence="2">
    <name type="scientific">Kuenenia stuttgartiensis</name>
    <dbReference type="NCBI Taxonomy" id="174633"/>
    <lineage>
        <taxon>Bacteria</taxon>
        <taxon>Pseudomonadati</taxon>
        <taxon>Planctomycetota</taxon>
        <taxon>Candidatus Brocadiia</taxon>
        <taxon>Candidatus Brocadiales</taxon>
        <taxon>Candidatus Brocadiaceae</taxon>
        <taxon>Candidatus Kuenenia</taxon>
    </lineage>
</organism>
<sequence>MNKKNTSASGRQPKKSTSGKKSSTKKNGISSDTSPESKLLKSPLFDKTSAVTISNATDSLLALIEKNPLKRIDTNAKENVVKSYEKLIRKLVKEINSTRS</sequence>
<dbReference type="KEGG" id="kst:KSMBR1_3641"/>
<keyword evidence="5" id="KW-1185">Reference proteome</keyword>
<dbReference type="EMBL" id="CT573071">
    <property type="protein sequence ID" value="CAJ73545.1"/>
    <property type="molecule type" value="Genomic_DNA"/>
</dbReference>
<name>Q1Q0M1_KUEST</name>
<accession>Q1Q0M1</accession>
<reference evidence="4" key="3">
    <citation type="submission" date="2017-10" db="EMBL/GenBank/DDBJ databases">
        <authorList>
            <person name="Banno H."/>
            <person name="Chua N.-H."/>
        </authorList>
    </citation>
    <scope>NUCLEOTIDE SEQUENCE [LARGE SCALE GENOMIC DNA]</scope>
    <source>
        <strain evidence="4">Kuenenia_mbr1_ru-nijmegen</strain>
    </source>
</reference>
<dbReference type="Proteomes" id="UP000221734">
    <property type="component" value="Chromosome Kuenenia_stuttgartiensis_MBR1"/>
</dbReference>
<feature type="region of interest" description="Disordered" evidence="1">
    <location>
        <begin position="1"/>
        <end position="41"/>
    </location>
</feature>
<dbReference type="OrthoDB" id="288582at2"/>
<protein>
    <submittedName>
        <fullName evidence="2">Uncharacterized protein</fullName>
    </submittedName>
</protein>
<evidence type="ECO:0000313" key="5">
    <source>
        <dbReference type="Proteomes" id="UP000221734"/>
    </source>
</evidence>
<reference evidence="5" key="4">
    <citation type="submission" date="2017-10" db="EMBL/GenBank/DDBJ databases">
        <authorList>
            <person name="Frank J."/>
        </authorList>
    </citation>
    <scope>NUCLEOTIDE SEQUENCE [LARGE SCALE GENOMIC DNA]</scope>
</reference>
<feature type="compositionally biased region" description="Basic residues" evidence="1">
    <location>
        <begin position="12"/>
        <end position="24"/>
    </location>
</feature>
<reference evidence="2" key="2">
    <citation type="submission" date="2006-01" db="EMBL/GenBank/DDBJ databases">
        <authorList>
            <person name="Genoscope"/>
        </authorList>
    </citation>
    <scope>NUCLEOTIDE SEQUENCE</scope>
</reference>
<evidence type="ECO:0000313" key="3">
    <source>
        <dbReference type="EMBL" id="QII12127.1"/>
    </source>
</evidence>